<proteinExistence type="predicted"/>
<protein>
    <submittedName>
        <fullName evidence="1">Uncharacterized protein</fullName>
    </submittedName>
</protein>
<organism evidence="1">
    <name type="scientific">Oryza punctata</name>
    <name type="common">Red rice</name>
    <dbReference type="NCBI Taxonomy" id="4537"/>
    <lineage>
        <taxon>Eukaryota</taxon>
        <taxon>Viridiplantae</taxon>
        <taxon>Streptophyta</taxon>
        <taxon>Embryophyta</taxon>
        <taxon>Tracheophyta</taxon>
        <taxon>Spermatophyta</taxon>
        <taxon>Magnoliopsida</taxon>
        <taxon>Liliopsida</taxon>
        <taxon>Poales</taxon>
        <taxon>Poaceae</taxon>
        <taxon>BOP clade</taxon>
        <taxon>Oryzoideae</taxon>
        <taxon>Oryzeae</taxon>
        <taxon>Oryzinae</taxon>
        <taxon>Oryza</taxon>
    </lineage>
</organism>
<sequence>MAPAPPHACRLCSPSVSGLRRRASRAPPGRCSTKCASAIAGQKQREIILAIPERYSPTGAILQAGLLAVISIFYIHDDLALIKVRNISNSQEMMIFHLLTRYWSHWCTTKISLPLVNWMEVA</sequence>
<reference evidence="1" key="2">
    <citation type="submission" date="2018-05" db="EMBL/GenBank/DDBJ databases">
        <title>OpunRS2 (Oryza punctata Reference Sequence Version 2).</title>
        <authorList>
            <person name="Zhang J."/>
            <person name="Kudrna D."/>
            <person name="Lee S."/>
            <person name="Talag J."/>
            <person name="Welchert J."/>
            <person name="Wing R.A."/>
        </authorList>
    </citation>
    <scope>NUCLEOTIDE SEQUENCE [LARGE SCALE GENOMIC DNA]</scope>
</reference>
<dbReference type="Gramene" id="OPUNC04G05670.2">
    <property type="protein sequence ID" value="OPUNC04G05670.2"/>
    <property type="gene ID" value="OPUNC04G05670"/>
</dbReference>
<dbReference type="EnsemblPlants" id="OPUNC04G05670.2">
    <property type="protein sequence ID" value="OPUNC04G05670.2"/>
    <property type="gene ID" value="OPUNC04G05670"/>
</dbReference>
<keyword evidence="2" id="KW-1185">Reference proteome</keyword>
<dbReference type="Proteomes" id="UP000026962">
    <property type="component" value="Chromosome 4"/>
</dbReference>
<evidence type="ECO:0000313" key="1">
    <source>
        <dbReference type="EnsemblPlants" id="OPUNC04G05670.2"/>
    </source>
</evidence>
<dbReference type="AlphaFoldDB" id="A0A0E0KNT8"/>
<name>A0A0E0KNT8_ORYPU</name>
<accession>A0A0E0KNT8</accession>
<reference evidence="1" key="1">
    <citation type="submission" date="2015-04" db="UniProtKB">
        <authorList>
            <consortium name="EnsemblPlants"/>
        </authorList>
    </citation>
    <scope>IDENTIFICATION</scope>
</reference>
<evidence type="ECO:0000313" key="2">
    <source>
        <dbReference type="Proteomes" id="UP000026962"/>
    </source>
</evidence>